<dbReference type="Pfam" id="PF08719">
    <property type="entry name" value="NADAR"/>
    <property type="match status" value="1"/>
</dbReference>
<feature type="compositionally biased region" description="Basic and acidic residues" evidence="1">
    <location>
        <begin position="125"/>
        <end position="135"/>
    </location>
</feature>
<dbReference type="InterPro" id="IPR037238">
    <property type="entry name" value="YbiA-like_sf"/>
</dbReference>
<feature type="region of interest" description="Disordered" evidence="1">
    <location>
        <begin position="211"/>
        <end position="245"/>
    </location>
</feature>
<protein>
    <recommendedName>
        <fullName evidence="2">NADAR domain-containing protein</fullName>
    </recommendedName>
</protein>
<dbReference type="AlphaFoldDB" id="A0A8S1GZT2"/>
<sequence length="471" mass="53416">MLLSAGRRIVFIQRRLLTNQQKFLPNRERIIYKTRGEAVRDFFKVSGFNLSWQLLLAVVIVEFGFPTPDIVYDIKRVISPDFDLYCRSGNLVDFQLDFENRLRAVKKEEVRSFEQSDNAKNPAAKKLEMSNEKNETSNGSKAKKNAPATNTVANVNDLAPVKPLGKPTEGEVKPLGAPIKTPQKTGTGVRRPKYAQNLKKIDFTEDPVMGDQFEAFGTPEKSLNDDSPAKAHNNNNNNNKKPRYYQNRRFYKKPAVRKELPIPEVLAIPDEVECQEYQVSDENIVCYNGQSHFLSSLFSSPISIDGHEYTSVEHYYQACKLFTLAGQDVAAQTKTAKTPFEVKKLAKRLLQNAVQSEKIDEWKRTEAFTVLKHATYQKFAQNQELKDKLLETGNKILVHSYGGDTHFAAGEDQKGVSEWVKKNEGTTIKVPRKATADDVKYFPLIGRGKNVLGFITMQVREDLLAISEEKE</sequence>
<dbReference type="Proteomes" id="UP000835052">
    <property type="component" value="Unassembled WGS sequence"/>
</dbReference>
<keyword evidence="4" id="KW-1185">Reference proteome</keyword>
<feature type="compositionally biased region" description="Low complexity" evidence="1">
    <location>
        <begin position="145"/>
        <end position="156"/>
    </location>
</feature>
<feature type="region of interest" description="Disordered" evidence="1">
    <location>
        <begin position="109"/>
        <end position="190"/>
    </location>
</feature>
<reference evidence="3" key="1">
    <citation type="submission" date="2020-10" db="EMBL/GenBank/DDBJ databases">
        <authorList>
            <person name="Kikuchi T."/>
        </authorList>
    </citation>
    <scope>NUCLEOTIDE SEQUENCE</scope>
    <source>
        <strain evidence="3">NKZ352</strain>
    </source>
</reference>
<dbReference type="CDD" id="cd15457">
    <property type="entry name" value="NADAR"/>
    <property type="match status" value="1"/>
</dbReference>
<accession>A0A8S1GZT2</accession>
<evidence type="ECO:0000256" key="1">
    <source>
        <dbReference type="SAM" id="MobiDB-lite"/>
    </source>
</evidence>
<evidence type="ECO:0000259" key="2">
    <source>
        <dbReference type="Pfam" id="PF08719"/>
    </source>
</evidence>
<proteinExistence type="predicted"/>
<dbReference type="EMBL" id="CAJGYM010000008">
    <property type="protein sequence ID" value="CAD6188602.1"/>
    <property type="molecule type" value="Genomic_DNA"/>
</dbReference>
<name>A0A8S1GZT2_9PELO</name>
<gene>
    <name evidence="3" type="ORF">CAUJ_LOCUS4521</name>
</gene>
<feature type="domain" description="NADAR" evidence="2">
    <location>
        <begin position="292"/>
        <end position="463"/>
    </location>
</feature>
<comment type="caution">
    <text evidence="3">The sequence shown here is derived from an EMBL/GenBank/DDBJ whole genome shotgun (WGS) entry which is preliminary data.</text>
</comment>
<evidence type="ECO:0000313" key="4">
    <source>
        <dbReference type="Proteomes" id="UP000835052"/>
    </source>
</evidence>
<organism evidence="3 4">
    <name type="scientific">Caenorhabditis auriculariae</name>
    <dbReference type="NCBI Taxonomy" id="2777116"/>
    <lineage>
        <taxon>Eukaryota</taxon>
        <taxon>Metazoa</taxon>
        <taxon>Ecdysozoa</taxon>
        <taxon>Nematoda</taxon>
        <taxon>Chromadorea</taxon>
        <taxon>Rhabditida</taxon>
        <taxon>Rhabditina</taxon>
        <taxon>Rhabditomorpha</taxon>
        <taxon>Rhabditoidea</taxon>
        <taxon>Rhabditidae</taxon>
        <taxon>Peloderinae</taxon>
        <taxon>Caenorhabditis</taxon>
    </lineage>
</organism>
<dbReference type="OrthoDB" id="5796838at2759"/>
<evidence type="ECO:0000313" key="3">
    <source>
        <dbReference type="EMBL" id="CAD6188602.1"/>
    </source>
</evidence>
<dbReference type="Gene3D" id="1.10.357.40">
    <property type="entry name" value="YbiA-like"/>
    <property type="match status" value="1"/>
</dbReference>
<dbReference type="InterPro" id="IPR012816">
    <property type="entry name" value="NADAR"/>
</dbReference>
<dbReference type="SUPFAM" id="SSF143990">
    <property type="entry name" value="YbiA-like"/>
    <property type="match status" value="1"/>
</dbReference>